<dbReference type="EMBL" id="SRYZ01000026">
    <property type="protein sequence ID" value="TGY03834.1"/>
    <property type="molecule type" value="Genomic_DNA"/>
</dbReference>
<evidence type="ECO:0000256" key="1">
    <source>
        <dbReference type="SAM" id="SignalP"/>
    </source>
</evidence>
<evidence type="ECO:0000313" key="3">
    <source>
        <dbReference type="Proteomes" id="UP000310532"/>
    </source>
</evidence>
<name>A0A4S2ATB3_9BACE</name>
<dbReference type="AlphaFoldDB" id="A0A4S2ATB3"/>
<keyword evidence="3" id="KW-1185">Reference proteome</keyword>
<proteinExistence type="predicted"/>
<dbReference type="Pfam" id="PF01809">
    <property type="entry name" value="YidD"/>
    <property type="match status" value="1"/>
</dbReference>
<dbReference type="SUPFAM" id="SSF48452">
    <property type="entry name" value="TPR-like"/>
    <property type="match status" value="1"/>
</dbReference>
<dbReference type="NCBIfam" id="TIGR00278">
    <property type="entry name" value="membrane protein insertion efficiency factor YidD"/>
    <property type="match status" value="1"/>
</dbReference>
<dbReference type="Gene3D" id="1.25.40.10">
    <property type="entry name" value="Tetratricopeptide repeat domain"/>
    <property type="match status" value="1"/>
</dbReference>
<dbReference type="InterPro" id="IPR002696">
    <property type="entry name" value="Membr_insert_effic_factor_YidD"/>
</dbReference>
<dbReference type="InterPro" id="IPR011990">
    <property type="entry name" value="TPR-like_helical_dom_sf"/>
</dbReference>
<comment type="caution">
    <text evidence="2">The sequence shown here is derived from an EMBL/GenBank/DDBJ whole genome shotgun (WGS) entry which is preliminary data.</text>
</comment>
<feature type="chain" id="PRO_5020388709" evidence="1">
    <location>
        <begin position="20"/>
        <end position="376"/>
    </location>
</feature>
<accession>A0A4S2ATB3</accession>
<dbReference type="Proteomes" id="UP000310532">
    <property type="component" value="Unassembled WGS sequence"/>
</dbReference>
<evidence type="ECO:0000313" key="2">
    <source>
        <dbReference type="EMBL" id="TGY03834.1"/>
    </source>
</evidence>
<keyword evidence="1" id="KW-0732">Signal</keyword>
<reference evidence="2 3" key="1">
    <citation type="submission" date="2019-04" db="EMBL/GenBank/DDBJ databases">
        <title>Microbes associate with the intestines of laboratory mice.</title>
        <authorList>
            <person name="Navarre W."/>
            <person name="Wong E."/>
            <person name="Huang K."/>
            <person name="Tropini C."/>
            <person name="Ng K."/>
            <person name="Yu B."/>
        </authorList>
    </citation>
    <scope>NUCLEOTIDE SEQUENCE [LARGE SCALE GENOMIC DNA]</scope>
    <source>
        <strain evidence="2 3">NM69_E16B</strain>
    </source>
</reference>
<protein>
    <submittedName>
        <fullName evidence="2">Membrane protein insertion efficiency factor YidD</fullName>
    </submittedName>
</protein>
<sequence length="376" mass="43501">MQRYIYIILLLIQTSASFTQNIATDDYIGFYQDFLSSQKNSRCAMYPSCSQYGKMAFKNFTFPKAITLTCDRIIRCSHDARYYDITYQSGNRSLIDYPQDNFPTQIIHNRYQAPHTDILKWRSDRDSNILFINQLINKEEYYPALLEIERLLFSNQGDHQLYKLKLLCHRGLKEYEEGIFEYEVTFPDTIKKNTELQMQAAILYYCTNNFSNAINLTEKIRRDTVSFPDVQKANALYGILSAQNEEYENSLSCFNQNAGTSSFNQQSIDIIKQMMKQKKKNPTMARMLSIIPGAGYLYTKHKGSALTAFLVNSLLGYATYTSIKKQNYGVAGVCGFLSLSFYIGNINGAGRSAIRYNSKKKNEQIRKLERINNIFY</sequence>
<gene>
    <name evidence="2" type="ORF">E5355_11845</name>
</gene>
<dbReference type="RefSeq" id="WP_136010554.1">
    <property type="nucleotide sequence ID" value="NZ_SRYZ01000026.1"/>
</dbReference>
<organism evidence="2 3">
    <name type="scientific">Bacteroides muris</name>
    <name type="common">ex Afrizal et al. 2022</name>
    <dbReference type="NCBI Taxonomy" id="2516960"/>
    <lineage>
        <taxon>Bacteria</taxon>
        <taxon>Pseudomonadati</taxon>
        <taxon>Bacteroidota</taxon>
        <taxon>Bacteroidia</taxon>
        <taxon>Bacteroidales</taxon>
        <taxon>Bacteroidaceae</taxon>
        <taxon>Bacteroides</taxon>
    </lineage>
</organism>
<dbReference type="SMART" id="SM01234">
    <property type="entry name" value="Haemolytic"/>
    <property type="match status" value="1"/>
</dbReference>
<feature type="signal peptide" evidence="1">
    <location>
        <begin position="1"/>
        <end position="19"/>
    </location>
</feature>